<dbReference type="CDD" id="cd02753">
    <property type="entry name" value="MopB_Formate-Dh-H"/>
    <property type="match status" value="1"/>
</dbReference>
<dbReference type="PROSITE" id="PS00490">
    <property type="entry name" value="MOLYBDOPTERIN_PROK_2"/>
    <property type="match status" value="1"/>
</dbReference>
<dbReference type="InterPro" id="IPR006657">
    <property type="entry name" value="MoPterin_dinucl-bd_dom"/>
</dbReference>
<dbReference type="SMART" id="SM00926">
    <property type="entry name" value="Molybdop_Fe4S4"/>
    <property type="match status" value="1"/>
</dbReference>
<keyword evidence="3 7" id="KW-0560">Oxidoreductase</keyword>
<dbReference type="PANTHER" id="PTHR43105:SF14">
    <property type="entry name" value="FORMATE DEHYDROGENASE H"/>
    <property type="match status" value="1"/>
</dbReference>
<feature type="domain" description="4Fe-4S Mo/W bis-MGD-type" evidence="6">
    <location>
        <begin position="3"/>
        <end position="59"/>
    </location>
</feature>
<dbReference type="InterPro" id="IPR009010">
    <property type="entry name" value="Asp_de-COase-like_dom_sf"/>
</dbReference>
<dbReference type="Pfam" id="PF00384">
    <property type="entry name" value="Molybdopterin"/>
    <property type="match status" value="1"/>
</dbReference>
<organism evidence="7 8">
    <name type="scientific">Solirubrobacter ginsenosidimutans</name>
    <dbReference type="NCBI Taxonomy" id="490573"/>
    <lineage>
        <taxon>Bacteria</taxon>
        <taxon>Bacillati</taxon>
        <taxon>Actinomycetota</taxon>
        <taxon>Thermoleophilia</taxon>
        <taxon>Solirubrobacterales</taxon>
        <taxon>Solirubrobacteraceae</taxon>
        <taxon>Solirubrobacter</taxon>
    </lineage>
</organism>
<keyword evidence="2" id="KW-0479">Metal-binding</keyword>
<dbReference type="GO" id="GO:0008863">
    <property type="term" value="F:formate dehydrogenase (NAD+) activity"/>
    <property type="evidence" value="ECO:0007669"/>
    <property type="project" value="UniProtKB-EC"/>
</dbReference>
<protein>
    <submittedName>
        <fullName evidence="7">Formate dehydrogenase subunit alpha</fullName>
        <ecNumber evidence="7">1.17.1.9</ecNumber>
    </submittedName>
</protein>
<keyword evidence="4" id="KW-0408">Iron</keyword>
<dbReference type="InterPro" id="IPR041924">
    <property type="entry name" value="Formate_Dh-H_N"/>
</dbReference>
<dbReference type="InterPro" id="IPR006655">
    <property type="entry name" value="Mopterin_OxRdtase_prok_CS"/>
</dbReference>
<name>A0A9X3MZE8_9ACTN</name>
<dbReference type="Gene3D" id="2.20.25.90">
    <property type="entry name" value="ADC-like domains"/>
    <property type="match status" value="1"/>
</dbReference>
<evidence type="ECO:0000259" key="6">
    <source>
        <dbReference type="PROSITE" id="PS51669"/>
    </source>
</evidence>
<dbReference type="InterPro" id="IPR006478">
    <property type="entry name" value="Formate_DH_asu"/>
</dbReference>
<dbReference type="PROSITE" id="PS00551">
    <property type="entry name" value="MOLYBDOPTERIN_PROK_1"/>
    <property type="match status" value="1"/>
</dbReference>
<dbReference type="Pfam" id="PF01568">
    <property type="entry name" value="Molydop_binding"/>
    <property type="match status" value="1"/>
</dbReference>
<comment type="caution">
    <text evidence="7">The sequence shown here is derived from an EMBL/GenBank/DDBJ whole genome shotgun (WGS) entry which is preliminary data.</text>
</comment>
<dbReference type="Gene3D" id="2.40.40.20">
    <property type="match status" value="1"/>
</dbReference>
<dbReference type="GO" id="GO:0051539">
    <property type="term" value="F:4 iron, 4 sulfur cluster binding"/>
    <property type="evidence" value="ECO:0007669"/>
    <property type="project" value="UniProtKB-KW"/>
</dbReference>
<dbReference type="RefSeq" id="WP_270044599.1">
    <property type="nucleotide sequence ID" value="NZ_JAPDOD010000045.1"/>
</dbReference>
<dbReference type="GO" id="GO:0003954">
    <property type="term" value="F:NADH dehydrogenase activity"/>
    <property type="evidence" value="ECO:0007669"/>
    <property type="project" value="TreeGrafter"/>
</dbReference>
<dbReference type="EC" id="1.17.1.9" evidence="7"/>
<evidence type="ECO:0000256" key="2">
    <source>
        <dbReference type="ARBA" id="ARBA00022723"/>
    </source>
</evidence>
<dbReference type="PROSITE" id="PS51669">
    <property type="entry name" value="4FE4S_MOW_BIS_MGD"/>
    <property type="match status" value="1"/>
</dbReference>
<reference evidence="7" key="1">
    <citation type="submission" date="2022-10" db="EMBL/GenBank/DDBJ databases">
        <title>The WGS of Solirubrobacter ginsenosidimutans DSM 21036.</title>
        <authorList>
            <person name="Jiang Z."/>
        </authorList>
    </citation>
    <scope>NUCLEOTIDE SEQUENCE</scope>
    <source>
        <strain evidence="7">DSM 21036</strain>
    </source>
</reference>
<dbReference type="GO" id="GO:0022904">
    <property type="term" value="P:respiratory electron transport chain"/>
    <property type="evidence" value="ECO:0007669"/>
    <property type="project" value="TreeGrafter"/>
</dbReference>
<dbReference type="PIRSF" id="PIRSF000144">
    <property type="entry name" value="CbbBc"/>
    <property type="match status" value="1"/>
</dbReference>
<evidence type="ECO:0000256" key="3">
    <source>
        <dbReference type="ARBA" id="ARBA00023002"/>
    </source>
</evidence>
<dbReference type="Gene3D" id="3.40.50.740">
    <property type="match status" value="1"/>
</dbReference>
<dbReference type="PANTHER" id="PTHR43105">
    <property type="entry name" value="RESPIRATORY NITRATE REDUCTASE"/>
    <property type="match status" value="1"/>
</dbReference>
<dbReference type="GO" id="GO:0015942">
    <property type="term" value="P:formate metabolic process"/>
    <property type="evidence" value="ECO:0007669"/>
    <property type="project" value="InterPro"/>
</dbReference>
<dbReference type="SUPFAM" id="SSF53706">
    <property type="entry name" value="Formate dehydrogenase/DMSO reductase, domains 1-3"/>
    <property type="match status" value="1"/>
</dbReference>
<gene>
    <name evidence="7" type="primary">fdhF</name>
    <name evidence="7" type="ORF">OM076_34050</name>
</gene>
<evidence type="ECO:0000313" key="7">
    <source>
        <dbReference type="EMBL" id="MDA0165342.1"/>
    </source>
</evidence>
<dbReference type="InterPro" id="IPR027467">
    <property type="entry name" value="MopterinOxRdtase_cofactor_BS"/>
</dbReference>
<keyword evidence="8" id="KW-1185">Reference proteome</keyword>
<accession>A0A9X3MZE8</accession>
<dbReference type="InterPro" id="IPR006656">
    <property type="entry name" value="Mopterin_OxRdtase"/>
</dbReference>
<keyword evidence="5" id="KW-0411">Iron-sulfur</keyword>
<dbReference type="InterPro" id="IPR050123">
    <property type="entry name" value="Prok_molybdopt-oxidoreductase"/>
</dbReference>
<evidence type="ECO:0000313" key="8">
    <source>
        <dbReference type="Proteomes" id="UP001149140"/>
    </source>
</evidence>
<evidence type="ECO:0000256" key="5">
    <source>
        <dbReference type="ARBA" id="ARBA00023014"/>
    </source>
</evidence>
<dbReference type="GO" id="GO:0043546">
    <property type="term" value="F:molybdopterin cofactor binding"/>
    <property type="evidence" value="ECO:0007669"/>
    <property type="project" value="InterPro"/>
</dbReference>
<dbReference type="NCBIfam" id="TIGR01591">
    <property type="entry name" value="Fdh-alpha"/>
    <property type="match status" value="1"/>
</dbReference>
<dbReference type="AlphaFoldDB" id="A0A9X3MZE8"/>
<dbReference type="Proteomes" id="UP001149140">
    <property type="component" value="Unassembled WGS sequence"/>
</dbReference>
<evidence type="ECO:0000256" key="1">
    <source>
        <dbReference type="ARBA" id="ARBA00022485"/>
    </source>
</evidence>
<dbReference type="EMBL" id="JAPDOD010000045">
    <property type="protein sequence ID" value="MDA0165342.1"/>
    <property type="molecule type" value="Genomic_DNA"/>
</dbReference>
<dbReference type="Gene3D" id="3.40.228.10">
    <property type="entry name" value="Dimethylsulfoxide Reductase, domain 2"/>
    <property type="match status" value="1"/>
</dbReference>
<dbReference type="GO" id="GO:0016020">
    <property type="term" value="C:membrane"/>
    <property type="evidence" value="ECO:0007669"/>
    <property type="project" value="TreeGrafter"/>
</dbReference>
<dbReference type="SUPFAM" id="SSF50692">
    <property type="entry name" value="ADC-like"/>
    <property type="match status" value="1"/>
</dbReference>
<dbReference type="InterPro" id="IPR006963">
    <property type="entry name" value="Mopterin_OxRdtase_4Fe-4S_dom"/>
</dbReference>
<sequence>MFDSTVTTTCGYCGVGCRLEAHARNGKVASISPALDGPANEGHTCLKGRFAHQFSRRRDRLTSPLIKENGEFRIATWEEAIHRIQTELGRIKRDHGPDAIAGLASSRATNEDCYAMQRLMRAAIGTNNIDNCSRVCHSPTSFALRKSFGLSGATGSFSDFDHTDATILIGANPTEGHPVVGARIKQATLRGMKLVTIDPRRIELADYGVLHLSPRPGSNAAVMLGIAHVIHRDGLTKPDFIEARTVGYDTLLELLPQYTPEIVEEISGVPAADITKAAHIYGEADNACFSWGLGVTEHKYGSEVVQLICNVALMTGNVGRAGAALLPLRGQNNVQGSSDMGALPDTYTAYRSVGDEGTAKLFEDEWNVKVPREKGYTIPQMFDAAVAGDLKAMYIFGEDVAQTDPNTAHVVAALENLEFMVCQDIFETETTRYADVILPASSFLEKQGTFTNAERRVQLVEPAITPPGGAKTDFEIIKLVSSALGHELPWETPAEAMDEVAKLTPHWSGISHARLGRKGLQWPVAPDGTDAPILYEDHFELPGGKAHFAALPYKAPGDAADEEFPLILVTGRRLQHYNAGTMTRRTGNVELNDRDYIEIHPDDADRLWINDGDVISVRSRQGRTEITAQITDRIERGHVFTTFHFPETRTNLLIGSSSDVNTSCPEYKVIAVDVRPIGEEASLTPALASA</sequence>
<proteinExistence type="predicted"/>
<dbReference type="GO" id="GO:0046872">
    <property type="term" value="F:metal ion binding"/>
    <property type="evidence" value="ECO:0007669"/>
    <property type="project" value="UniProtKB-KW"/>
</dbReference>
<evidence type="ECO:0000256" key="4">
    <source>
        <dbReference type="ARBA" id="ARBA00023004"/>
    </source>
</evidence>
<dbReference type="Pfam" id="PF04879">
    <property type="entry name" value="Molybdop_Fe4S4"/>
    <property type="match status" value="1"/>
</dbReference>
<keyword evidence="1" id="KW-0004">4Fe-4S</keyword>